<accession>A0ABX1J798</accession>
<reference evidence="1 2" key="1">
    <citation type="submission" date="2020-04" db="EMBL/GenBank/DDBJ databases">
        <title>Novel species.</title>
        <authorList>
            <person name="Teo W.F.A."/>
            <person name="Lipun K."/>
            <person name="Srisuk N."/>
            <person name="Duangmal K."/>
        </authorList>
    </citation>
    <scope>NUCLEOTIDE SEQUENCE [LARGE SCALE GENOMIC DNA]</scope>
    <source>
        <strain evidence="1 2">K13G38</strain>
    </source>
</reference>
<dbReference type="RefSeq" id="WP_168518666.1">
    <property type="nucleotide sequence ID" value="NZ_JAAXLS010000016.1"/>
</dbReference>
<evidence type="ECO:0000313" key="1">
    <source>
        <dbReference type="EMBL" id="NKQ55633.1"/>
    </source>
</evidence>
<name>A0ABX1J798_9PSEU</name>
<sequence>MLRIEPRQRALLVEIARNLTDRMGLKVSLEAARTKLVSLDRLVRNHTVGGLVDIGMPVISHR</sequence>
<gene>
    <name evidence="1" type="ORF">HFP15_22375</name>
</gene>
<keyword evidence="2" id="KW-1185">Reference proteome</keyword>
<dbReference type="EMBL" id="JAAXLS010000016">
    <property type="protein sequence ID" value="NKQ55633.1"/>
    <property type="molecule type" value="Genomic_DNA"/>
</dbReference>
<comment type="caution">
    <text evidence="1">The sequence shown here is derived from an EMBL/GenBank/DDBJ whole genome shotgun (WGS) entry which is preliminary data.</text>
</comment>
<dbReference type="Proteomes" id="UP000715441">
    <property type="component" value="Unassembled WGS sequence"/>
</dbReference>
<protein>
    <submittedName>
        <fullName evidence="1">Uncharacterized protein</fullName>
    </submittedName>
</protein>
<evidence type="ECO:0000313" key="2">
    <source>
        <dbReference type="Proteomes" id="UP000715441"/>
    </source>
</evidence>
<proteinExistence type="predicted"/>
<organism evidence="1 2">
    <name type="scientific">Amycolatopsis acididurans</name>
    <dbReference type="NCBI Taxonomy" id="2724524"/>
    <lineage>
        <taxon>Bacteria</taxon>
        <taxon>Bacillati</taxon>
        <taxon>Actinomycetota</taxon>
        <taxon>Actinomycetes</taxon>
        <taxon>Pseudonocardiales</taxon>
        <taxon>Pseudonocardiaceae</taxon>
        <taxon>Amycolatopsis</taxon>
    </lineage>
</organism>